<sequence length="184" mass="21484">MTDFESNPIVCSKCKEFLGQIARVFPSLEKLQDEKYMKSLNLKYLGGDKFSGDPITSIAVWPGKSNALVHLDEYQFCCPMHPNCSHEYESVSVDDIDDFDLSEIDEIFRQGKIRDSKERIRTDERYSENVEANEERIRLERKFGPIRKADLYSIGIWEEPTCCYEPESDSWLAEYIDWKLTNTL</sequence>
<reference evidence="2" key="1">
    <citation type="submission" date="2018-05" db="EMBL/GenBank/DDBJ databases">
        <title>Leptospira yasudae sp. nov. and Leptospira stimsonii sp. nov., two pathogenic species of the genus Leptospira isolated from environmental sources.</title>
        <authorList>
            <person name="Casanovas-Massana A."/>
            <person name="Hamond C."/>
            <person name="Santos L.A."/>
            <person name="Hacker K.P."/>
            <person name="Balassiano I."/>
            <person name="Medeiros M.A."/>
            <person name="Reis M.G."/>
            <person name="Ko A.I."/>
            <person name="Wunder E.A."/>
        </authorList>
    </citation>
    <scope>NUCLEOTIDE SEQUENCE [LARGE SCALE GENOMIC DNA]</scope>
    <source>
        <strain evidence="2">AMB6-RJ</strain>
    </source>
</reference>
<evidence type="ECO:0000313" key="1">
    <source>
        <dbReference type="EMBL" id="RHX83257.1"/>
    </source>
</evidence>
<organism evidence="1 2">
    <name type="scientific">Leptospira stimsonii</name>
    <dbReference type="NCBI Taxonomy" id="2202203"/>
    <lineage>
        <taxon>Bacteria</taxon>
        <taxon>Pseudomonadati</taxon>
        <taxon>Spirochaetota</taxon>
        <taxon>Spirochaetia</taxon>
        <taxon>Leptospirales</taxon>
        <taxon>Leptospiraceae</taxon>
        <taxon>Leptospira</taxon>
    </lineage>
</organism>
<dbReference type="AlphaFoldDB" id="A0A8B3CLW0"/>
<gene>
    <name evidence="1" type="ORF">DLM78_22390</name>
</gene>
<protein>
    <submittedName>
        <fullName evidence="1">Uncharacterized protein</fullName>
    </submittedName>
</protein>
<dbReference type="Proteomes" id="UP000266669">
    <property type="component" value="Unassembled WGS sequence"/>
</dbReference>
<comment type="caution">
    <text evidence="1">The sequence shown here is derived from an EMBL/GenBank/DDBJ whole genome shotgun (WGS) entry which is preliminary data.</text>
</comment>
<name>A0A8B3CLW0_9LEPT</name>
<dbReference type="EMBL" id="QHCS01000010">
    <property type="protein sequence ID" value="RHX83257.1"/>
    <property type="molecule type" value="Genomic_DNA"/>
</dbReference>
<dbReference type="RefSeq" id="WP_118983984.1">
    <property type="nucleotide sequence ID" value="NZ_QHCS01000010.1"/>
</dbReference>
<proteinExistence type="predicted"/>
<evidence type="ECO:0000313" key="2">
    <source>
        <dbReference type="Proteomes" id="UP000266669"/>
    </source>
</evidence>
<accession>A0A8B3CLW0</accession>